<gene>
    <name evidence="1" type="ORF">FBZ93_120128</name>
</gene>
<protein>
    <submittedName>
        <fullName evidence="1">Uncharacterized protein</fullName>
    </submittedName>
</protein>
<evidence type="ECO:0000313" key="1">
    <source>
        <dbReference type="EMBL" id="TWB87830.1"/>
    </source>
</evidence>
<organism evidence="1 2">
    <name type="scientific">Bradyrhizobium macuxiense</name>
    <dbReference type="NCBI Taxonomy" id="1755647"/>
    <lineage>
        <taxon>Bacteria</taxon>
        <taxon>Pseudomonadati</taxon>
        <taxon>Pseudomonadota</taxon>
        <taxon>Alphaproteobacteria</taxon>
        <taxon>Hyphomicrobiales</taxon>
        <taxon>Nitrobacteraceae</taxon>
        <taxon>Bradyrhizobium</taxon>
    </lineage>
</organism>
<evidence type="ECO:0000313" key="2">
    <source>
        <dbReference type="Proteomes" id="UP000321304"/>
    </source>
</evidence>
<accession>A0A560L3U4</accession>
<proteinExistence type="predicted"/>
<dbReference type="Proteomes" id="UP000321304">
    <property type="component" value="Unassembled WGS sequence"/>
</dbReference>
<comment type="caution">
    <text evidence="1">The sequence shown here is derived from an EMBL/GenBank/DDBJ whole genome shotgun (WGS) entry which is preliminary data.</text>
</comment>
<keyword evidence="2" id="KW-1185">Reference proteome</keyword>
<dbReference type="EMBL" id="VITY01000020">
    <property type="protein sequence ID" value="TWB87830.1"/>
    <property type="molecule type" value="Genomic_DNA"/>
</dbReference>
<reference evidence="1 2" key="1">
    <citation type="submission" date="2019-06" db="EMBL/GenBank/DDBJ databases">
        <title>Genomic Encyclopedia of Type Strains, Phase IV (KMG-V): Genome sequencing to study the core and pangenomes of soil and plant-associated prokaryotes.</title>
        <authorList>
            <person name="Whitman W."/>
        </authorList>
    </citation>
    <scope>NUCLEOTIDE SEQUENCE [LARGE SCALE GENOMIC DNA]</scope>
    <source>
        <strain evidence="1 2">BR 10355</strain>
    </source>
</reference>
<name>A0A560L3U4_9BRAD</name>
<dbReference type="AlphaFoldDB" id="A0A560L3U4"/>
<sequence length="231" mass="26042">MFDPRKRQIGEMDNMAIHFTLERSGHIFNSRADGGAPFFVGCQTSYREKSSGDEFEGLYNVPRRELPKLIYRAADYRGMYRFWAAFIEPTSKCEGGNFLTLNTYDRARFTWGFGQFGAHVPDGDFVMFFRDMVSRPENADYFPDLSVRDGRIVKTSGGGVVPMETANSTVPLMDYLNPTMSAVEDSEVASAAKMIHWATNVAPARDLQVMHMVGVFKRLMREADGRLGLDG</sequence>